<gene>
    <name evidence="2" type="ORF">SAMN04487947_0284</name>
</gene>
<dbReference type="Proteomes" id="UP000198531">
    <property type="component" value="Unassembled WGS sequence"/>
</dbReference>
<evidence type="ECO:0000259" key="1">
    <source>
        <dbReference type="PROSITE" id="PS51704"/>
    </source>
</evidence>
<dbReference type="SUPFAM" id="SSF51695">
    <property type="entry name" value="PLC-like phosphodiesterases"/>
    <property type="match status" value="1"/>
</dbReference>
<evidence type="ECO:0000313" key="2">
    <source>
        <dbReference type="EMBL" id="SFR35215.1"/>
    </source>
</evidence>
<dbReference type="STRING" id="553469.SAMN04487947_0284"/>
<name>A0A1I6FZ29_9EURY</name>
<dbReference type="PANTHER" id="PTHR46211:SF14">
    <property type="entry name" value="GLYCEROPHOSPHODIESTER PHOSPHODIESTERASE"/>
    <property type="match status" value="1"/>
</dbReference>
<accession>A0A1I6FZ29</accession>
<reference evidence="3" key="1">
    <citation type="submission" date="2016-10" db="EMBL/GenBank/DDBJ databases">
        <authorList>
            <person name="Varghese N."/>
            <person name="Submissions S."/>
        </authorList>
    </citation>
    <scope>NUCLEOTIDE SEQUENCE [LARGE SCALE GENOMIC DNA]</scope>
    <source>
        <strain evidence="3">CGMCC 1.7736</strain>
    </source>
</reference>
<dbReference type="RefSeq" id="WP_089803957.1">
    <property type="nucleotide sequence ID" value="NZ_FOYT01000001.1"/>
</dbReference>
<dbReference type="AlphaFoldDB" id="A0A1I6FZ29"/>
<dbReference type="GO" id="GO:0008081">
    <property type="term" value="F:phosphoric diester hydrolase activity"/>
    <property type="evidence" value="ECO:0007669"/>
    <property type="project" value="InterPro"/>
</dbReference>
<dbReference type="PROSITE" id="PS51704">
    <property type="entry name" value="GP_PDE"/>
    <property type="match status" value="1"/>
</dbReference>
<feature type="domain" description="GP-PDE" evidence="1">
    <location>
        <begin position="1"/>
        <end position="223"/>
    </location>
</feature>
<dbReference type="InterPro" id="IPR030395">
    <property type="entry name" value="GP_PDE_dom"/>
</dbReference>
<keyword evidence="3" id="KW-1185">Reference proteome</keyword>
<proteinExistence type="predicted"/>
<evidence type="ECO:0000313" key="3">
    <source>
        <dbReference type="Proteomes" id="UP000198531"/>
    </source>
</evidence>
<dbReference type="PANTHER" id="PTHR46211">
    <property type="entry name" value="GLYCEROPHOSPHORYL DIESTER PHOSPHODIESTERASE"/>
    <property type="match status" value="1"/>
</dbReference>
<dbReference type="InterPro" id="IPR017946">
    <property type="entry name" value="PLC-like_Pdiesterase_TIM-brl"/>
</dbReference>
<dbReference type="EMBL" id="FOYT01000001">
    <property type="protein sequence ID" value="SFR35215.1"/>
    <property type="molecule type" value="Genomic_DNA"/>
</dbReference>
<protein>
    <submittedName>
        <fullName evidence="2">Glycerophosphoryl diester phosphodiesterase</fullName>
    </submittedName>
</protein>
<organism evidence="2 3">
    <name type="scientific">Halogeometricum rufum</name>
    <dbReference type="NCBI Taxonomy" id="553469"/>
    <lineage>
        <taxon>Archaea</taxon>
        <taxon>Methanobacteriati</taxon>
        <taxon>Methanobacteriota</taxon>
        <taxon>Stenosarchaea group</taxon>
        <taxon>Halobacteria</taxon>
        <taxon>Halobacteriales</taxon>
        <taxon>Haloferacaceae</taxon>
        <taxon>Halogeometricum</taxon>
    </lineage>
</organism>
<sequence>MQVIAHRGFGECYPENTVFAVEEASRDADAVEIDVRRCGSGELVASHFERLRWVTDASGRVDQHSADSLASLSVAGSECGIPTLDEALAAVPPSVSVELDLKEPGLVADALNATDAVDNQTVFTSFYSDTLWEARSASDAAELTYNFDVRLDRNLHTAGLLDCDRVNVHWALCLGTDVVERANARGMDVYAWPVTSRPAAAAVGAAGVDGVLATRPGTQSWGRRARRLRDAVV</sequence>
<dbReference type="CDD" id="cd08556">
    <property type="entry name" value="GDPD"/>
    <property type="match status" value="1"/>
</dbReference>
<dbReference type="GO" id="GO:0006629">
    <property type="term" value="P:lipid metabolic process"/>
    <property type="evidence" value="ECO:0007669"/>
    <property type="project" value="InterPro"/>
</dbReference>
<dbReference type="Gene3D" id="3.20.20.190">
    <property type="entry name" value="Phosphatidylinositol (PI) phosphodiesterase"/>
    <property type="match status" value="1"/>
</dbReference>
<dbReference type="OrthoDB" id="19020at2157"/>
<dbReference type="Pfam" id="PF03009">
    <property type="entry name" value="GDPD"/>
    <property type="match status" value="1"/>
</dbReference>